<sequence>MSVASTSMPDKSRVESISTSVNPEFGLYADDPGFDSDTSSCAHGSNSTSCTDSWLGVLHQIAGKHEWVDGECEHEPLVATEVDKAHLNKNSKDFETLRKVILATKFLKSLPKYVTFRHTSKLEKFNSMLLKYARKRVGFQKGVPDTFNTMRKKVVKLCSGKEEEEDQWYDSRENFSDEDEE</sequence>
<dbReference type="EMBL" id="CACRXK020000114">
    <property type="protein sequence ID" value="CAB3978449.1"/>
    <property type="molecule type" value="Genomic_DNA"/>
</dbReference>
<name>A0A7D9H8R8_PARCT</name>
<evidence type="ECO:0000313" key="2">
    <source>
        <dbReference type="Proteomes" id="UP001152795"/>
    </source>
</evidence>
<evidence type="ECO:0000313" key="1">
    <source>
        <dbReference type="EMBL" id="CAB3978449.1"/>
    </source>
</evidence>
<reference evidence="1" key="1">
    <citation type="submission" date="2020-04" db="EMBL/GenBank/DDBJ databases">
        <authorList>
            <person name="Alioto T."/>
            <person name="Alioto T."/>
            <person name="Gomez Garrido J."/>
        </authorList>
    </citation>
    <scope>NUCLEOTIDE SEQUENCE</scope>
    <source>
        <strain evidence="1">A484AB</strain>
    </source>
</reference>
<dbReference type="OrthoDB" id="5976191at2759"/>
<keyword evidence="2" id="KW-1185">Reference proteome</keyword>
<organism evidence="1 2">
    <name type="scientific">Paramuricea clavata</name>
    <name type="common">Red gorgonian</name>
    <name type="synonym">Violescent sea-whip</name>
    <dbReference type="NCBI Taxonomy" id="317549"/>
    <lineage>
        <taxon>Eukaryota</taxon>
        <taxon>Metazoa</taxon>
        <taxon>Cnidaria</taxon>
        <taxon>Anthozoa</taxon>
        <taxon>Octocorallia</taxon>
        <taxon>Malacalcyonacea</taxon>
        <taxon>Plexauridae</taxon>
        <taxon>Paramuricea</taxon>
    </lineage>
</organism>
<dbReference type="AlphaFoldDB" id="A0A7D9H8R8"/>
<proteinExistence type="predicted"/>
<accession>A0A7D9H8R8</accession>
<protein>
    <submittedName>
        <fullName evidence="1">Uncharacterized protein</fullName>
    </submittedName>
</protein>
<dbReference type="PANTHER" id="PTHR31751">
    <property type="entry name" value="SI:CH211-108C17.2-RELATED-RELATED"/>
    <property type="match status" value="1"/>
</dbReference>
<gene>
    <name evidence="1" type="ORF">PACLA_8A038753</name>
</gene>
<dbReference type="Proteomes" id="UP001152795">
    <property type="component" value="Unassembled WGS sequence"/>
</dbReference>
<dbReference type="PANTHER" id="PTHR31751:SF7">
    <property type="entry name" value="THAP-TYPE DOMAIN-CONTAINING PROTEIN"/>
    <property type="match status" value="1"/>
</dbReference>
<comment type="caution">
    <text evidence="1">The sequence shown here is derived from an EMBL/GenBank/DDBJ whole genome shotgun (WGS) entry which is preliminary data.</text>
</comment>